<keyword evidence="5 6" id="KW-0472">Membrane</keyword>
<keyword evidence="4 6" id="KW-1133">Transmembrane helix</keyword>
<sequence>MSTANPSIWLAFLAGLLSFVSPCCLPLYPSYISYISGISFQTDCQFITSDIRRRALFHSLFFVLGFSIIFIALGMSANFVGTLFSQNRILISQIGGVIVVAMGLFMLGFLKIDFLMKEKKWMIPSKPASYLGAILVGISFAAGWTPCIGPILASVLILAASQPVSGMTLMFFYILGFAIPFLILAYSLGSTKWLRKYSGSISKIGGAIMILMGILLYFNRMPLITSWLIKLYGGFTGF</sequence>
<proteinExistence type="inferred from homology"/>
<evidence type="ECO:0000256" key="4">
    <source>
        <dbReference type="ARBA" id="ARBA00022989"/>
    </source>
</evidence>
<dbReference type="Proteomes" id="UP000830167">
    <property type="component" value="Chromosome"/>
</dbReference>
<evidence type="ECO:0000259" key="7">
    <source>
        <dbReference type="Pfam" id="PF02683"/>
    </source>
</evidence>
<evidence type="ECO:0000256" key="1">
    <source>
        <dbReference type="ARBA" id="ARBA00004141"/>
    </source>
</evidence>
<feature type="transmembrane region" description="Helical" evidence="6">
    <location>
        <begin position="6"/>
        <end position="28"/>
    </location>
</feature>
<gene>
    <name evidence="8" type="ORF">LSG31_09170</name>
</gene>
<feature type="transmembrane region" description="Helical" evidence="6">
    <location>
        <begin position="55"/>
        <end position="77"/>
    </location>
</feature>
<keyword evidence="9" id="KW-1185">Reference proteome</keyword>
<feature type="transmembrane region" description="Helical" evidence="6">
    <location>
        <begin position="170"/>
        <end position="189"/>
    </location>
</feature>
<evidence type="ECO:0000256" key="6">
    <source>
        <dbReference type="SAM" id="Phobius"/>
    </source>
</evidence>
<feature type="transmembrane region" description="Helical" evidence="6">
    <location>
        <begin position="89"/>
        <end position="110"/>
    </location>
</feature>
<evidence type="ECO:0000256" key="3">
    <source>
        <dbReference type="ARBA" id="ARBA00022692"/>
    </source>
</evidence>
<dbReference type="InterPro" id="IPR003834">
    <property type="entry name" value="Cyt_c_assmbl_TM_dom"/>
</dbReference>
<evidence type="ECO:0000256" key="2">
    <source>
        <dbReference type="ARBA" id="ARBA00006143"/>
    </source>
</evidence>
<feature type="transmembrane region" description="Helical" evidence="6">
    <location>
        <begin position="201"/>
        <end position="218"/>
    </location>
</feature>
<evidence type="ECO:0000313" key="8">
    <source>
        <dbReference type="EMBL" id="UOF92310.1"/>
    </source>
</evidence>
<accession>A0ABY4CWN0</accession>
<organism evidence="8 9">
    <name type="scientific">Fodinisporobacter ferrooxydans</name>
    <dbReference type="NCBI Taxonomy" id="2901836"/>
    <lineage>
        <taxon>Bacteria</taxon>
        <taxon>Bacillati</taxon>
        <taxon>Bacillota</taxon>
        <taxon>Bacilli</taxon>
        <taxon>Bacillales</taxon>
        <taxon>Alicyclobacillaceae</taxon>
        <taxon>Fodinisporobacter</taxon>
    </lineage>
</organism>
<comment type="similarity">
    <text evidence="2">Belongs to the DsbD family.</text>
</comment>
<protein>
    <submittedName>
        <fullName evidence="8">Cytochrome c biogenesis protein CcdA</fullName>
    </submittedName>
</protein>
<dbReference type="EMBL" id="CP089291">
    <property type="protein sequence ID" value="UOF92310.1"/>
    <property type="molecule type" value="Genomic_DNA"/>
</dbReference>
<keyword evidence="3 6" id="KW-0812">Transmembrane</keyword>
<comment type="subcellular location">
    <subcellularLocation>
        <location evidence="1">Membrane</location>
        <topology evidence="1">Multi-pass membrane protein</topology>
    </subcellularLocation>
</comment>
<reference evidence="8" key="1">
    <citation type="submission" date="2021-12" db="EMBL/GenBank/DDBJ databases">
        <title>Alicyclobacillaceae gen. nov., sp. nov., isolated from chalcocite enrichment system.</title>
        <authorList>
            <person name="Jiang Z."/>
        </authorList>
    </citation>
    <scope>NUCLEOTIDE SEQUENCE</scope>
    <source>
        <strain evidence="8">MYW30-H2</strain>
    </source>
</reference>
<evidence type="ECO:0000256" key="5">
    <source>
        <dbReference type="ARBA" id="ARBA00023136"/>
    </source>
</evidence>
<feature type="transmembrane region" description="Helical" evidence="6">
    <location>
        <begin position="130"/>
        <end position="158"/>
    </location>
</feature>
<dbReference type="PANTHER" id="PTHR31272:SF4">
    <property type="entry name" value="CYTOCHROME C-TYPE BIOGENESIS PROTEIN HI_1454-RELATED"/>
    <property type="match status" value="1"/>
</dbReference>
<name>A0ABY4CWN0_9BACL</name>
<feature type="domain" description="Cytochrome C biogenesis protein transmembrane" evidence="7">
    <location>
        <begin position="10"/>
        <end position="215"/>
    </location>
</feature>
<evidence type="ECO:0000313" key="9">
    <source>
        <dbReference type="Proteomes" id="UP000830167"/>
    </source>
</evidence>
<dbReference type="Pfam" id="PF02683">
    <property type="entry name" value="DsbD_TM"/>
    <property type="match status" value="1"/>
</dbReference>
<dbReference type="PANTHER" id="PTHR31272">
    <property type="entry name" value="CYTOCHROME C-TYPE BIOGENESIS PROTEIN HI_1454-RELATED"/>
    <property type="match status" value="1"/>
</dbReference>
<dbReference type="InterPro" id="IPR051790">
    <property type="entry name" value="Cytochrome_c-biogenesis_DsbD"/>
</dbReference>